<dbReference type="AlphaFoldDB" id="A0A9D1E5D7"/>
<dbReference type="Proteomes" id="UP000823913">
    <property type="component" value="Unassembled WGS sequence"/>
</dbReference>
<reference evidence="3" key="1">
    <citation type="submission" date="2020-10" db="EMBL/GenBank/DDBJ databases">
        <authorList>
            <person name="Gilroy R."/>
        </authorList>
    </citation>
    <scope>NUCLEOTIDE SEQUENCE</scope>
    <source>
        <strain evidence="3">ChiW16-3235</strain>
    </source>
</reference>
<name>A0A9D1E5D7_9FIRM</name>
<evidence type="ECO:0000313" key="3">
    <source>
        <dbReference type="EMBL" id="HIR66511.1"/>
    </source>
</evidence>
<proteinExistence type="predicted"/>
<reference evidence="3" key="2">
    <citation type="journal article" date="2021" name="PeerJ">
        <title>Extensive microbial diversity within the chicken gut microbiome revealed by metagenomics and culture.</title>
        <authorList>
            <person name="Gilroy R."/>
            <person name="Ravi A."/>
            <person name="Getino M."/>
            <person name="Pursley I."/>
            <person name="Horton D.L."/>
            <person name="Alikhan N.F."/>
            <person name="Baker D."/>
            <person name="Gharbi K."/>
            <person name="Hall N."/>
            <person name="Watson M."/>
            <person name="Adriaenssens E.M."/>
            <person name="Foster-Nyarko E."/>
            <person name="Jarju S."/>
            <person name="Secka A."/>
            <person name="Antonio M."/>
            <person name="Oren A."/>
            <person name="Chaudhuri R.R."/>
            <person name="La Ragione R."/>
            <person name="Hildebrand F."/>
            <person name="Pallen M.J."/>
        </authorList>
    </citation>
    <scope>NUCLEOTIDE SEQUENCE</scope>
    <source>
        <strain evidence="3">ChiW16-3235</strain>
    </source>
</reference>
<dbReference type="EMBL" id="DVHK01000011">
    <property type="protein sequence ID" value="HIR66511.1"/>
    <property type="molecule type" value="Genomic_DNA"/>
</dbReference>
<dbReference type="InterPro" id="IPR011033">
    <property type="entry name" value="PRC_barrel-like_sf"/>
</dbReference>
<organism evidence="3 4">
    <name type="scientific">Candidatus Coproplasma avicola</name>
    <dbReference type="NCBI Taxonomy" id="2840744"/>
    <lineage>
        <taxon>Bacteria</taxon>
        <taxon>Bacillati</taxon>
        <taxon>Bacillota</taxon>
        <taxon>Clostridia</taxon>
        <taxon>Eubacteriales</taxon>
        <taxon>Candidatus Coproplasma</taxon>
    </lineage>
</organism>
<feature type="region of interest" description="Disordered" evidence="1">
    <location>
        <begin position="77"/>
        <end position="106"/>
    </location>
</feature>
<evidence type="ECO:0000313" key="4">
    <source>
        <dbReference type="Proteomes" id="UP000823913"/>
    </source>
</evidence>
<dbReference type="Pfam" id="PF05239">
    <property type="entry name" value="PRC"/>
    <property type="match status" value="1"/>
</dbReference>
<comment type="caution">
    <text evidence="3">The sequence shown here is derived from an EMBL/GenBank/DDBJ whole genome shotgun (WGS) entry which is preliminary data.</text>
</comment>
<feature type="compositionally biased region" description="Basic and acidic residues" evidence="1">
    <location>
        <begin position="96"/>
        <end position="106"/>
    </location>
</feature>
<evidence type="ECO:0000259" key="2">
    <source>
        <dbReference type="Pfam" id="PF05239"/>
    </source>
</evidence>
<feature type="compositionally biased region" description="Pro residues" evidence="1">
    <location>
        <begin position="81"/>
        <end position="95"/>
    </location>
</feature>
<protein>
    <submittedName>
        <fullName evidence="3">PRC-barrel domain-containing protein</fullName>
    </submittedName>
</protein>
<dbReference type="SUPFAM" id="SSF50346">
    <property type="entry name" value="PRC-barrel domain"/>
    <property type="match status" value="1"/>
</dbReference>
<dbReference type="Gene3D" id="2.30.30.240">
    <property type="entry name" value="PRC-barrel domain"/>
    <property type="match status" value="1"/>
</dbReference>
<feature type="domain" description="PRC-barrel" evidence="2">
    <location>
        <begin position="2"/>
        <end position="73"/>
    </location>
</feature>
<sequence>MELSFNDIKKLQVICLNDGKNLGRVCDATIIYPENRIKGFTVTGGKGFKFMREEQFIPWESIVKIGEDALLVRREEKGKKCPPPCPPNPFCPPPDAHGRRGAEDYE</sequence>
<gene>
    <name evidence="3" type="ORF">IAB94_00510</name>
</gene>
<accession>A0A9D1E5D7</accession>
<evidence type="ECO:0000256" key="1">
    <source>
        <dbReference type="SAM" id="MobiDB-lite"/>
    </source>
</evidence>
<dbReference type="InterPro" id="IPR027275">
    <property type="entry name" value="PRC-brl_dom"/>
</dbReference>